<protein>
    <recommendedName>
        <fullName evidence="2">Transcriptional adapter 2-alpha/beta-like domain-containing protein</fullName>
    </recommendedName>
</protein>
<dbReference type="GO" id="GO:0006357">
    <property type="term" value="P:regulation of transcription by RNA polymerase II"/>
    <property type="evidence" value="ECO:0007669"/>
    <property type="project" value="TreeGrafter"/>
</dbReference>
<dbReference type="Proteomes" id="UP000007800">
    <property type="component" value="Unassembled WGS sequence"/>
</dbReference>
<dbReference type="InParanoid" id="C5LVF9"/>
<gene>
    <name evidence="3" type="ORF">Pmar_PMAR018822</name>
</gene>
<evidence type="ECO:0000259" key="2">
    <source>
        <dbReference type="Pfam" id="PF22941"/>
    </source>
</evidence>
<dbReference type="AlphaFoldDB" id="C5LVF9"/>
<dbReference type="GO" id="GO:0005634">
    <property type="term" value="C:nucleus"/>
    <property type="evidence" value="ECO:0007669"/>
    <property type="project" value="TreeGrafter"/>
</dbReference>
<dbReference type="Pfam" id="PF22941">
    <property type="entry name" value="TADA2A-like_3rd"/>
    <property type="match status" value="1"/>
</dbReference>
<dbReference type="GO" id="GO:0003713">
    <property type="term" value="F:transcription coactivator activity"/>
    <property type="evidence" value="ECO:0007669"/>
    <property type="project" value="TreeGrafter"/>
</dbReference>
<evidence type="ECO:0000313" key="4">
    <source>
        <dbReference type="Proteomes" id="UP000007800"/>
    </source>
</evidence>
<dbReference type="GO" id="GO:0003682">
    <property type="term" value="F:chromatin binding"/>
    <property type="evidence" value="ECO:0007669"/>
    <property type="project" value="TreeGrafter"/>
</dbReference>
<evidence type="ECO:0000256" key="1">
    <source>
        <dbReference type="SAM" id="MobiDB-lite"/>
    </source>
</evidence>
<dbReference type="RefSeq" id="XP_002766570.1">
    <property type="nucleotide sequence ID" value="XM_002766524.1"/>
</dbReference>
<keyword evidence="4" id="KW-1185">Reference proteome</keyword>
<dbReference type="GeneID" id="9045300"/>
<dbReference type="OrthoDB" id="433979at2759"/>
<feature type="region of interest" description="Disordered" evidence="1">
    <location>
        <begin position="297"/>
        <end position="316"/>
    </location>
</feature>
<evidence type="ECO:0000313" key="3">
    <source>
        <dbReference type="EMBL" id="EEQ99287.1"/>
    </source>
</evidence>
<dbReference type="InterPro" id="IPR055141">
    <property type="entry name" value="TADA2A_B-like_dom"/>
</dbReference>
<dbReference type="GO" id="GO:0006338">
    <property type="term" value="P:chromatin remodeling"/>
    <property type="evidence" value="ECO:0007669"/>
    <property type="project" value="TreeGrafter"/>
</dbReference>
<proteinExistence type="predicted"/>
<dbReference type="PANTHER" id="PTHR12374">
    <property type="entry name" value="TRANSCRIPTIONAL ADAPTOR 2 ADA2 -RELATED"/>
    <property type="match status" value="1"/>
</dbReference>
<name>C5LVF9_PERM5</name>
<dbReference type="EMBL" id="GG685860">
    <property type="protein sequence ID" value="EEQ99287.1"/>
    <property type="molecule type" value="Genomic_DNA"/>
</dbReference>
<feature type="domain" description="Transcriptional adapter 2-alpha/beta-like" evidence="2">
    <location>
        <begin position="49"/>
        <end position="114"/>
    </location>
</feature>
<accession>C5LVF9</accession>
<reference evidence="3 4" key="1">
    <citation type="submission" date="2008-07" db="EMBL/GenBank/DDBJ databases">
        <authorList>
            <person name="El-Sayed N."/>
            <person name="Caler E."/>
            <person name="Inman J."/>
            <person name="Amedeo P."/>
            <person name="Hass B."/>
            <person name="Wortman J."/>
        </authorList>
    </citation>
    <scope>NUCLEOTIDE SEQUENCE [LARGE SCALE GENOMIC DNA]</scope>
    <source>
        <strain evidence="4">ATCC 50983 / TXsc</strain>
    </source>
</reference>
<sequence length="316" mass="34742">MQVLEADGHCSVMNPMADHDGPVVDSVLGKRKRSVAAAASSDVDKFIPGYTPRRGDFEVDYDDCAELLLADMEFNPSDRPEDTKIKADVLLAYNARLSLREEMKRYVVARQMVLQQPPCSASAGGGGVPAPPPVNAHTRAGQILSRLLRPVERFFDSKDDCEEFKQLLLEEQRIEHRLEELEGIKSEETASIDAPARQGTIPDAWMRKHVLRKRRVNKDIVKSECVKNLGEQELAWCEEVDVSPHHFALVRDALVREALKGTAGGGGGGAQLVLKISRAEPLSRTFKFELEDAGENAHVMAPRNPERASPAATAGG</sequence>
<dbReference type="PANTHER" id="PTHR12374:SF20">
    <property type="entry name" value="TRANSCRIPTIONAL ADAPTER 2-ALPHA"/>
    <property type="match status" value="1"/>
</dbReference>
<organism evidence="4">
    <name type="scientific">Perkinsus marinus (strain ATCC 50983 / TXsc)</name>
    <dbReference type="NCBI Taxonomy" id="423536"/>
    <lineage>
        <taxon>Eukaryota</taxon>
        <taxon>Sar</taxon>
        <taxon>Alveolata</taxon>
        <taxon>Perkinsozoa</taxon>
        <taxon>Perkinsea</taxon>
        <taxon>Perkinsida</taxon>
        <taxon>Perkinsidae</taxon>
        <taxon>Perkinsus</taxon>
    </lineage>
</organism>